<dbReference type="InterPro" id="IPR012337">
    <property type="entry name" value="RNaseH-like_sf"/>
</dbReference>
<evidence type="ECO:0000313" key="5">
    <source>
        <dbReference type="EMBL" id="KAE9226056.1"/>
    </source>
</evidence>
<dbReference type="EMBL" id="QXGC01000152">
    <property type="protein sequence ID" value="KAE9247251.1"/>
    <property type="molecule type" value="Genomic_DNA"/>
</dbReference>
<evidence type="ECO:0000256" key="2">
    <source>
        <dbReference type="ARBA" id="ARBA00022801"/>
    </source>
</evidence>
<evidence type="ECO:0000313" key="8">
    <source>
        <dbReference type="Proteomes" id="UP000433483"/>
    </source>
</evidence>
<dbReference type="Pfam" id="PF07727">
    <property type="entry name" value="RVT_2"/>
    <property type="match status" value="1"/>
</dbReference>
<sequence length="803" mass="90672">MAVPRDGIYEVVTPRSTLPTLAAAVVATTTRPLREESLENLHRRLGHVNYKRCRAVARQLGVHIVRGSDAPPCLECALAKVTDAPVPRKRSSTQAAAGRVCHIDLAGPVEKAYDGSTYFLVAVWRGYIRVYGLKTKDEADVLRTDGGGEFQTRDFRDLVAANGLRHQRSVRYRSSQNGVAERAIRTVSEMACAMLLGSKLPYYLWLDALRHATYILNRIPRPGTTVTPHERLFAVQPELRRAPVFGQSVVIRVPEPVRRKRFRFDGRGELGAFIGLNETIKGYRVYVPGATQRVRESAGVIALDRMLYDDVVLPDDGTPPPSVDGGGEDGYESINDEEIEAHYDEPAQLSHRTRRTPAEAEDVADFMRSTHFSREDVEAINGSASLTDRRRSERIQARELSAAFLCLAEVIIEPLNMAEARRSPQWPEWEGAVHVEIKALEDNDTFELVRLPPGTRALDNTVQFRLKLAADRSIEKFKARVCARGDRQVYLLDYIETHAPVIDLVCVKVFFAFVVKFDMAMRQGDVPAAYLKAPLVETVYVKQVKGFEKTGHEGKVWRLKKALHRLRQAGRQWHQEIDGFLRQYGLRLTTGDACLYVKLVDGSPLLVCLYVDDVLVAHKKEEHVLHLMVSLNRKYHLGEPQQFLGMRIRHENGAIHLSQSNYVDELLYRFAMDASKPQNTPMVPKTRLDKLIDEPSAEEVAEMQAKPFRQVVGSLLYLARVSRPDLSFTINQLAHHCATPRKEAWAAAKYALRYLRKTKDIELVLRPIEDGMRIATDADWANDLQDRKSVSGFVVYLFGCPVH</sequence>
<dbReference type="GO" id="GO:0003676">
    <property type="term" value="F:nucleic acid binding"/>
    <property type="evidence" value="ECO:0007669"/>
    <property type="project" value="InterPro"/>
</dbReference>
<dbReference type="InterPro" id="IPR013103">
    <property type="entry name" value="RVT_2"/>
</dbReference>
<dbReference type="Proteomes" id="UP000460718">
    <property type="component" value="Unassembled WGS sequence"/>
</dbReference>
<dbReference type="EMBL" id="QXGD01000199">
    <property type="protein sequence ID" value="KAE9248188.1"/>
    <property type="molecule type" value="Genomic_DNA"/>
</dbReference>
<evidence type="ECO:0000259" key="3">
    <source>
        <dbReference type="PROSITE" id="PS50994"/>
    </source>
</evidence>
<dbReference type="Proteomes" id="UP000433483">
    <property type="component" value="Unassembled WGS sequence"/>
</dbReference>
<evidence type="ECO:0000313" key="9">
    <source>
        <dbReference type="Proteomes" id="UP000440367"/>
    </source>
</evidence>
<evidence type="ECO:0000313" key="4">
    <source>
        <dbReference type="EMBL" id="KAE8995730.1"/>
    </source>
</evidence>
<dbReference type="InterPro" id="IPR001584">
    <property type="entry name" value="Integrase_cat-core"/>
</dbReference>
<protein>
    <recommendedName>
        <fullName evidence="3">Integrase catalytic domain-containing protein</fullName>
    </recommendedName>
</protein>
<dbReference type="InterPro" id="IPR036397">
    <property type="entry name" value="RNaseH_sf"/>
</dbReference>
<keyword evidence="8" id="KW-1185">Reference proteome</keyword>
<dbReference type="GO" id="GO:0015074">
    <property type="term" value="P:DNA integration"/>
    <property type="evidence" value="ECO:0007669"/>
    <property type="project" value="InterPro"/>
</dbReference>
<gene>
    <name evidence="7" type="ORF">PF002_g5911</name>
    <name evidence="6" type="ORF">PF004_g4414</name>
    <name evidence="5" type="ORF">PF005_g5280</name>
    <name evidence="4" type="ORF">PF011_g16206</name>
</gene>
<dbReference type="InterPro" id="IPR039537">
    <property type="entry name" value="Retrotran_Ty1/copia-like"/>
</dbReference>
<accession>A0A6A3JL87</accession>
<evidence type="ECO:0000313" key="11">
    <source>
        <dbReference type="Proteomes" id="UP000476176"/>
    </source>
</evidence>
<dbReference type="SUPFAM" id="SSF56672">
    <property type="entry name" value="DNA/RNA polymerases"/>
    <property type="match status" value="1"/>
</dbReference>
<evidence type="ECO:0000256" key="1">
    <source>
        <dbReference type="ARBA" id="ARBA00022723"/>
    </source>
</evidence>
<comment type="caution">
    <text evidence="4">The sequence shown here is derived from an EMBL/GenBank/DDBJ whole genome shotgun (WGS) entry which is preliminary data.</text>
</comment>
<dbReference type="Gene3D" id="3.30.420.10">
    <property type="entry name" value="Ribonuclease H-like superfamily/Ribonuclease H"/>
    <property type="match status" value="1"/>
</dbReference>
<feature type="domain" description="Integrase catalytic" evidence="3">
    <location>
        <begin position="68"/>
        <end position="236"/>
    </location>
</feature>
<dbReference type="AlphaFoldDB" id="A0A6A3JL87"/>
<evidence type="ECO:0000313" key="10">
    <source>
        <dbReference type="Proteomes" id="UP000460718"/>
    </source>
</evidence>
<dbReference type="InterPro" id="IPR043502">
    <property type="entry name" value="DNA/RNA_pol_sf"/>
</dbReference>
<evidence type="ECO:0000313" key="6">
    <source>
        <dbReference type="EMBL" id="KAE9247251.1"/>
    </source>
</evidence>
<dbReference type="EMBL" id="QXGB01000182">
    <property type="protein sequence ID" value="KAE9226056.1"/>
    <property type="molecule type" value="Genomic_DNA"/>
</dbReference>
<dbReference type="Proteomes" id="UP000476176">
    <property type="component" value="Unassembled WGS sequence"/>
</dbReference>
<dbReference type="PANTHER" id="PTHR42648">
    <property type="entry name" value="TRANSPOSASE, PUTATIVE-RELATED"/>
    <property type="match status" value="1"/>
</dbReference>
<dbReference type="SUPFAM" id="SSF53098">
    <property type="entry name" value="Ribonuclease H-like"/>
    <property type="match status" value="1"/>
</dbReference>
<name>A0A6A3JL87_9STRA</name>
<keyword evidence="1" id="KW-0479">Metal-binding</keyword>
<organism evidence="4 10">
    <name type="scientific">Phytophthora fragariae</name>
    <dbReference type="NCBI Taxonomy" id="53985"/>
    <lineage>
        <taxon>Eukaryota</taxon>
        <taxon>Sar</taxon>
        <taxon>Stramenopiles</taxon>
        <taxon>Oomycota</taxon>
        <taxon>Peronosporomycetes</taxon>
        <taxon>Peronosporales</taxon>
        <taxon>Peronosporaceae</taxon>
        <taxon>Phytophthora</taxon>
    </lineage>
</organism>
<evidence type="ECO:0000313" key="7">
    <source>
        <dbReference type="EMBL" id="KAE9248188.1"/>
    </source>
</evidence>
<dbReference type="OrthoDB" id="125827at2759"/>
<dbReference type="GO" id="GO:0016787">
    <property type="term" value="F:hydrolase activity"/>
    <property type="evidence" value="ECO:0007669"/>
    <property type="project" value="UniProtKB-KW"/>
</dbReference>
<keyword evidence="2" id="KW-0378">Hydrolase</keyword>
<proteinExistence type="predicted"/>
<dbReference type="Proteomes" id="UP000440367">
    <property type="component" value="Unassembled WGS sequence"/>
</dbReference>
<dbReference type="GO" id="GO:0046872">
    <property type="term" value="F:metal ion binding"/>
    <property type="evidence" value="ECO:0007669"/>
    <property type="project" value="UniProtKB-KW"/>
</dbReference>
<dbReference type="PANTHER" id="PTHR42648:SF28">
    <property type="entry name" value="TRANSPOSON-ENCODED PROTEIN WITH RIBONUCLEASE H-LIKE AND RETROVIRUS ZINC FINGER-LIKE DOMAINS"/>
    <property type="match status" value="1"/>
</dbReference>
<dbReference type="EMBL" id="QXFW01001145">
    <property type="protein sequence ID" value="KAE8995730.1"/>
    <property type="molecule type" value="Genomic_DNA"/>
</dbReference>
<reference evidence="10 11" key="1">
    <citation type="submission" date="2018-09" db="EMBL/GenBank/DDBJ databases">
        <title>Genomic investigation of the strawberry pathogen Phytophthora fragariae indicates pathogenicity is determined by transcriptional variation in three key races.</title>
        <authorList>
            <person name="Adams T.M."/>
            <person name="Armitage A.D."/>
            <person name="Sobczyk M.K."/>
            <person name="Bates H.J."/>
            <person name="Dunwell J.M."/>
            <person name="Nellist C.F."/>
            <person name="Harrison R.J."/>
        </authorList>
    </citation>
    <scope>NUCLEOTIDE SEQUENCE [LARGE SCALE GENOMIC DNA]</scope>
    <source>
        <strain evidence="7 9">BC-1</strain>
        <strain evidence="6 11">BC-23</strain>
        <strain evidence="5 8">NOV-27</strain>
        <strain evidence="4 10">SCRP245</strain>
    </source>
</reference>
<dbReference type="PROSITE" id="PS50994">
    <property type="entry name" value="INTEGRASE"/>
    <property type="match status" value="1"/>
</dbReference>